<comment type="caution">
    <text evidence="1">The sequence shown here is derived from an EMBL/GenBank/DDBJ whole genome shotgun (WGS) entry which is preliminary data.</text>
</comment>
<dbReference type="EMBL" id="ATSX01000003">
    <property type="protein sequence ID" value="EUK17591.1"/>
    <property type="molecule type" value="Genomic_DNA"/>
</dbReference>
<evidence type="ECO:0000313" key="2">
    <source>
        <dbReference type="Proteomes" id="UP000019250"/>
    </source>
</evidence>
<keyword evidence="2" id="KW-1185">Reference proteome</keyword>
<evidence type="ECO:0000313" key="1">
    <source>
        <dbReference type="EMBL" id="EUK17591.1"/>
    </source>
</evidence>
<gene>
    <name evidence="1" type="ORF">COMX_09036</name>
</gene>
<protein>
    <submittedName>
        <fullName evidence="1">Uncharacterized protein</fullName>
    </submittedName>
</protein>
<dbReference type="AlphaFoldDB" id="W7E3D9"/>
<proteinExistence type="predicted"/>
<dbReference type="RefSeq" id="WP_034340367.1">
    <property type="nucleotide sequence ID" value="NZ_ATSX01000003.1"/>
</dbReference>
<dbReference type="STRING" id="1208583.COMX_09036"/>
<reference evidence="1 2" key="1">
    <citation type="journal article" date="2014" name="Genome Announc.">
        <title>Draft Genome Sequence of Commensalibacter papalotli MX01, a Symbiont Identified from the Guts of Overwintering Monarch Butterflies.</title>
        <authorList>
            <person name="Servin-Garciduenas L.E."/>
            <person name="Sanchez-Quinto A."/>
            <person name="Martinez-Romero E."/>
        </authorList>
    </citation>
    <scope>NUCLEOTIDE SEQUENCE [LARGE SCALE GENOMIC DNA]</scope>
    <source>
        <strain evidence="2">MX-MONARCH01</strain>
    </source>
</reference>
<dbReference type="Proteomes" id="UP000019250">
    <property type="component" value="Unassembled WGS sequence"/>
</dbReference>
<organism evidence="1 2">
    <name type="scientific">Commensalibacter papalotli</name>
    <name type="common">ex Servin-Garciduenas et al. 2014</name>
    <dbReference type="NCBI Taxonomy" id="1208583"/>
    <lineage>
        <taxon>Bacteria</taxon>
        <taxon>Pseudomonadati</taxon>
        <taxon>Pseudomonadota</taxon>
        <taxon>Alphaproteobacteria</taxon>
        <taxon>Acetobacterales</taxon>
        <taxon>Acetobacteraceae</taxon>
    </lineage>
</organism>
<name>W7E3D9_9PROT</name>
<accession>W7E3D9</accession>
<sequence>MQDKLLNNSYASHLLHYPLPKIGKQKGYALKNDGDGLSINYEWLSKHSLKISILQFSTGKTTYTITQHKNKVVNQIHTDKRTEYNKIQVSP</sequence>